<dbReference type="InterPro" id="IPR045305">
    <property type="entry name" value="RRM2_I_PABPs"/>
</dbReference>
<evidence type="ECO:0000256" key="4">
    <source>
        <dbReference type="ARBA" id="ARBA00022737"/>
    </source>
</evidence>
<feature type="region of interest" description="Disordered" evidence="7">
    <location>
        <begin position="485"/>
        <end position="505"/>
    </location>
</feature>
<evidence type="ECO:0000313" key="10">
    <source>
        <dbReference type="EMBL" id="TXG73724.1"/>
    </source>
</evidence>
<dbReference type="FunFam" id="3.30.70.330:FF:000003">
    <property type="entry name" value="Polyadenylate-binding protein"/>
    <property type="match status" value="1"/>
</dbReference>
<dbReference type="GO" id="GO:0003729">
    <property type="term" value="F:mRNA binding"/>
    <property type="evidence" value="ECO:0007669"/>
    <property type="project" value="TreeGrafter"/>
</dbReference>
<feature type="domain" description="PABC" evidence="9">
    <location>
        <begin position="502"/>
        <end position="579"/>
    </location>
</feature>
<dbReference type="InterPro" id="IPR012677">
    <property type="entry name" value="Nucleotide-bd_a/b_plait_sf"/>
</dbReference>
<keyword evidence="4" id="KW-0677">Repeat</keyword>
<evidence type="ECO:0008006" key="12">
    <source>
        <dbReference type="Google" id="ProtNLM"/>
    </source>
</evidence>
<evidence type="ECO:0000256" key="1">
    <source>
        <dbReference type="ARBA" id="ARBA00004496"/>
    </source>
</evidence>
<dbReference type="EMBL" id="VAHF01000001">
    <property type="protein sequence ID" value="TXG73724.1"/>
    <property type="molecule type" value="Genomic_DNA"/>
</dbReference>
<accession>A0A5C7IXV8</accession>
<dbReference type="SMART" id="SM00517">
    <property type="entry name" value="PolyA"/>
    <property type="match status" value="1"/>
</dbReference>
<dbReference type="CDD" id="cd12379">
    <property type="entry name" value="RRM2_I_PABPs"/>
    <property type="match status" value="1"/>
</dbReference>
<dbReference type="InterPro" id="IPR003954">
    <property type="entry name" value="RRM_euk-type"/>
</dbReference>
<dbReference type="PROSITE" id="PS50102">
    <property type="entry name" value="RRM"/>
    <property type="match status" value="4"/>
</dbReference>
<dbReference type="Gene3D" id="1.10.1900.10">
    <property type="entry name" value="c-terminal domain of poly(a) binding protein"/>
    <property type="match status" value="1"/>
</dbReference>
<dbReference type="Gene3D" id="3.30.70.330">
    <property type="match status" value="4"/>
</dbReference>
<evidence type="ECO:0000256" key="2">
    <source>
        <dbReference type="ARBA" id="ARBA00008557"/>
    </source>
</evidence>
<keyword evidence="5 6" id="KW-0694">RNA-binding</keyword>
<organism evidence="10 11">
    <name type="scientific">Acer yangbiense</name>
    <dbReference type="NCBI Taxonomy" id="1000413"/>
    <lineage>
        <taxon>Eukaryota</taxon>
        <taxon>Viridiplantae</taxon>
        <taxon>Streptophyta</taxon>
        <taxon>Embryophyta</taxon>
        <taxon>Tracheophyta</taxon>
        <taxon>Spermatophyta</taxon>
        <taxon>Magnoliopsida</taxon>
        <taxon>eudicotyledons</taxon>
        <taxon>Gunneridae</taxon>
        <taxon>Pentapetalae</taxon>
        <taxon>rosids</taxon>
        <taxon>malvids</taxon>
        <taxon>Sapindales</taxon>
        <taxon>Sapindaceae</taxon>
        <taxon>Hippocastanoideae</taxon>
        <taxon>Acereae</taxon>
        <taxon>Acer</taxon>
    </lineage>
</organism>
<dbReference type="SUPFAM" id="SSF63570">
    <property type="entry name" value="PABC (PABP) domain"/>
    <property type="match status" value="1"/>
</dbReference>
<feature type="domain" description="RRM" evidence="8">
    <location>
        <begin position="291"/>
        <end position="368"/>
    </location>
</feature>
<dbReference type="AlphaFoldDB" id="A0A5C7IXV8"/>
<feature type="domain" description="RRM" evidence="8">
    <location>
        <begin position="18"/>
        <end position="96"/>
    </location>
</feature>
<gene>
    <name evidence="10" type="ORF">EZV62_002303</name>
</gene>
<dbReference type="SMART" id="SM00360">
    <property type="entry name" value="RRM"/>
    <property type="match status" value="4"/>
</dbReference>
<evidence type="ECO:0000259" key="9">
    <source>
        <dbReference type="PROSITE" id="PS51309"/>
    </source>
</evidence>
<dbReference type="InterPro" id="IPR036053">
    <property type="entry name" value="PABP-dom"/>
</dbReference>
<keyword evidence="3" id="KW-0963">Cytoplasm</keyword>
<feature type="domain" description="RRM" evidence="8">
    <location>
        <begin position="193"/>
        <end position="270"/>
    </location>
</feature>
<dbReference type="SUPFAM" id="SSF54928">
    <property type="entry name" value="RNA-binding domain, RBD"/>
    <property type="match status" value="3"/>
</dbReference>
<dbReference type="PANTHER" id="PTHR48025:SF1">
    <property type="entry name" value="RRM DOMAIN-CONTAINING PROTEIN"/>
    <property type="match status" value="1"/>
</dbReference>
<dbReference type="GO" id="GO:0005737">
    <property type="term" value="C:cytoplasm"/>
    <property type="evidence" value="ECO:0007669"/>
    <property type="project" value="UniProtKB-SubCell"/>
</dbReference>
<proteinExistence type="inferred from homology"/>
<dbReference type="Pfam" id="PF00658">
    <property type="entry name" value="MLLE"/>
    <property type="match status" value="1"/>
</dbReference>
<evidence type="ECO:0000259" key="8">
    <source>
        <dbReference type="PROSITE" id="PS50102"/>
    </source>
</evidence>
<dbReference type="InterPro" id="IPR000504">
    <property type="entry name" value="RRM_dom"/>
</dbReference>
<dbReference type="InterPro" id="IPR035979">
    <property type="entry name" value="RBD_domain_sf"/>
</dbReference>
<dbReference type="GO" id="GO:0005634">
    <property type="term" value="C:nucleus"/>
    <property type="evidence" value="ECO:0007669"/>
    <property type="project" value="TreeGrafter"/>
</dbReference>
<dbReference type="Proteomes" id="UP000323000">
    <property type="component" value="Chromosome 1"/>
</dbReference>
<reference evidence="11" key="1">
    <citation type="journal article" date="2019" name="Gigascience">
        <title>De novo genome assembly of the endangered Acer yangbiense, a plant species with extremely small populations endemic to Yunnan Province, China.</title>
        <authorList>
            <person name="Yang J."/>
            <person name="Wariss H.M."/>
            <person name="Tao L."/>
            <person name="Zhang R."/>
            <person name="Yun Q."/>
            <person name="Hollingsworth P."/>
            <person name="Dao Z."/>
            <person name="Luo G."/>
            <person name="Guo H."/>
            <person name="Ma Y."/>
            <person name="Sun W."/>
        </authorList>
    </citation>
    <scope>NUCLEOTIDE SEQUENCE [LARGE SCALE GENOMIC DNA]</scope>
    <source>
        <strain evidence="11">cv. Malutang</strain>
    </source>
</reference>
<comment type="subcellular location">
    <subcellularLocation>
        <location evidence="1">Cytoplasm</location>
    </subcellularLocation>
</comment>
<evidence type="ECO:0000313" key="11">
    <source>
        <dbReference type="Proteomes" id="UP000323000"/>
    </source>
</evidence>
<dbReference type="InterPro" id="IPR002004">
    <property type="entry name" value="PABP_HYD_C"/>
</dbReference>
<dbReference type="InterPro" id="IPR050502">
    <property type="entry name" value="Euk_RNA-bind_prot"/>
</dbReference>
<comment type="caution">
    <text evidence="10">The sequence shown here is derived from an EMBL/GenBank/DDBJ whole genome shotgun (WGS) entry which is preliminary data.</text>
</comment>
<comment type="similarity">
    <text evidence="2">Belongs to the polyadenylate-binding protein type-1 family.</text>
</comment>
<keyword evidence="11" id="KW-1185">Reference proteome</keyword>
<dbReference type="SMART" id="SM00361">
    <property type="entry name" value="RRM_1"/>
    <property type="match status" value="4"/>
</dbReference>
<evidence type="ECO:0000256" key="7">
    <source>
        <dbReference type="SAM" id="MobiDB-lite"/>
    </source>
</evidence>
<protein>
    <recommendedName>
        <fullName evidence="12">PABP</fullName>
    </recommendedName>
</protein>
<evidence type="ECO:0000256" key="3">
    <source>
        <dbReference type="ARBA" id="ARBA00022490"/>
    </source>
</evidence>
<dbReference type="PANTHER" id="PTHR48025">
    <property type="entry name" value="OS02G0815200 PROTEIN"/>
    <property type="match status" value="1"/>
</dbReference>
<dbReference type="PROSITE" id="PS51309">
    <property type="entry name" value="PABC"/>
    <property type="match status" value="1"/>
</dbReference>
<sequence length="589" mass="66341">MEANNTTTDQQPLQLPQHSLYVGDLDPFVTENQLVDMFIKFGQLDSTVLWQDIATQQSLCYGFVNFHRLEDAKQAMETLNYSVVNGKSIRIMWQQPNSEDRNSGKGNIFVKNLDSSIDNRKLNKLFSKFGYILSCKVAVEENGKSKGYGFVQFENEESANTAIENLDGSILEGKSLYVAHFIKKYERTQASFTNVYVKNLEPDVTEGWLEEKFSKFGNITSLYISKDSNGVSQGFGFVNFENPEDAKRAVETMHGTQPSSEVLYVARAQKLAERKQVLRMRCESIQMIKGRNVYVKNINDDVNEDILKAHFSPFGFITSVRIVSTLKGISKGFGFVLFSQAENALKAINALNGIMFHGKPLYVALAQSKAERREFLQGVYANYGAGFPGICNYTLPNFYHPAPFNYQPIDYSRLGWRQPSAFQLHLPPVPPMIAAADSTKHRGRMMMNGLPFMPIATHHHPGLNNNPNMQHTYKYQNHYHQSAKRVNNNNANGHPRASGVDSEKNLSSMLTAATPEERKVILRNHLYPLVKKLESNLCSNIIDLLLEMDNSELLVLLDSPKSLAVKVDEALQVLQNILEDTTKAVNGNV</sequence>
<feature type="domain" description="RRM" evidence="8">
    <location>
        <begin position="106"/>
        <end position="183"/>
    </location>
</feature>
<evidence type="ECO:0000256" key="5">
    <source>
        <dbReference type="ARBA" id="ARBA00022884"/>
    </source>
</evidence>
<evidence type="ECO:0000256" key="6">
    <source>
        <dbReference type="PROSITE-ProRule" id="PRU00176"/>
    </source>
</evidence>
<dbReference type="OrthoDB" id="19742at2759"/>
<dbReference type="Pfam" id="PF00076">
    <property type="entry name" value="RRM_1"/>
    <property type="match status" value="4"/>
</dbReference>
<name>A0A5C7IXV8_9ROSI</name>